<keyword evidence="1" id="KW-0560">Oxidoreductase</keyword>
<organism evidence="3 4">
    <name type="scientific">Symbiodinium natans</name>
    <dbReference type="NCBI Taxonomy" id="878477"/>
    <lineage>
        <taxon>Eukaryota</taxon>
        <taxon>Sar</taxon>
        <taxon>Alveolata</taxon>
        <taxon>Dinophyceae</taxon>
        <taxon>Suessiales</taxon>
        <taxon>Symbiodiniaceae</taxon>
        <taxon>Symbiodinium</taxon>
    </lineage>
</organism>
<dbReference type="AlphaFoldDB" id="A0A812PK19"/>
<feature type="domain" description="3-ketosteroid-9-alpha-monooxygenase oxygenase component-like C-terminal" evidence="2">
    <location>
        <begin position="41"/>
        <end position="240"/>
    </location>
</feature>
<sequence>MIHITASHAQLLRHRGSSALAFRWELEAGRDLEASLATGDSYVVVMRQTEFHQHCCEMHMNSADPYHFQTLHAPLPIPGFGWMIKGMHSIKTTYGEGEIDGKVEKRRHLTIFREKTSGMYFFGKKRWPLPFSESIAALIDTIVTFEGPNMMHFRLVTPLGTIRQVKTILPIEPFKQQVEMYWYADRSVPRIIAYLLSLIGKFAVEQDRQVWENKIYWKNPVMVEGDGPFMDFFEWYNQFYSESSAKIGQHQLEW</sequence>
<name>A0A812PK19_9DINO</name>
<dbReference type="Gene3D" id="3.90.380.10">
    <property type="entry name" value="Naphthalene 1,2-dioxygenase Alpha Subunit, Chain A, domain 1"/>
    <property type="match status" value="1"/>
</dbReference>
<dbReference type="OrthoDB" id="283855at2759"/>
<dbReference type="InterPro" id="IPR045605">
    <property type="entry name" value="KshA-like_C"/>
</dbReference>
<proteinExistence type="predicted"/>
<keyword evidence="4" id="KW-1185">Reference proteome</keyword>
<dbReference type="GO" id="GO:0008203">
    <property type="term" value="P:cholesterol metabolic process"/>
    <property type="evidence" value="ECO:0007669"/>
    <property type="project" value="InterPro"/>
</dbReference>
<evidence type="ECO:0000256" key="1">
    <source>
        <dbReference type="ARBA" id="ARBA00023002"/>
    </source>
</evidence>
<dbReference type="SUPFAM" id="SSF55961">
    <property type="entry name" value="Bet v1-like"/>
    <property type="match status" value="1"/>
</dbReference>
<evidence type="ECO:0000313" key="3">
    <source>
        <dbReference type="EMBL" id="CAE7350904.1"/>
    </source>
</evidence>
<reference evidence="3" key="1">
    <citation type="submission" date="2021-02" db="EMBL/GenBank/DDBJ databases">
        <authorList>
            <person name="Dougan E. K."/>
            <person name="Rhodes N."/>
            <person name="Thang M."/>
            <person name="Chan C."/>
        </authorList>
    </citation>
    <scope>NUCLEOTIDE SEQUENCE</scope>
</reference>
<protein>
    <submittedName>
        <fullName evidence="3">Daf-36 protein</fullName>
    </submittedName>
</protein>
<dbReference type="Pfam" id="PF19298">
    <property type="entry name" value="KshA_C"/>
    <property type="match status" value="1"/>
</dbReference>
<comment type="caution">
    <text evidence="3">The sequence shown here is derived from an EMBL/GenBank/DDBJ whole genome shotgun (WGS) entry which is preliminary data.</text>
</comment>
<dbReference type="GO" id="GO:0016491">
    <property type="term" value="F:oxidoreductase activity"/>
    <property type="evidence" value="ECO:0007669"/>
    <property type="project" value="UniProtKB-KW"/>
</dbReference>
<evidence type="ECO:0000259" key="2">
    <source>
        <dbReference type="Pfam" id="PF19298"/>
    </source>
</evidence>
<gene>
    <name evidence="3" type="primary">daf-36</name>
    <name evidence="3" type="ORF">SNAT2548_LOCUS18491</name>
</gene>
<evidence type="ECO:0000313" key="4">
    <source>
        <dbReference type="Proteomes" id="UP000604046"/>
    </source>
</evidence>
<dbReference type="EMBL" id="CAJNDS010002146">
    <property type="protein sequence ID" value="CAE7350904.1"/>
    <property type="molecule type" value="Genomic_DNA"/>
</dbReference>
<accession>A0A812PK19</accession>
<dbReference type="Proteomes" id="UP000604046">
    <property type="component" value="Unassembled WGS sequence"/>
</dbReference>